<dbReference type="Pfam" id="PF00805">
    <property type="entry name" value="Pentapeptide"/>
    <property type="match status" value="1"/>
</dbReference>
<protein>
    <submittedName>
        <fullName evidence="2">Pentapeptide repeat-containing protein</fullName>
    </submittedName>
</protein>
<keyword evidence="3" id="KW-1185">Reference proteome</keyword>
<evidence type="ECO:0000313" key="3">
    <source>
        <dbReference type="Proteomes" id="UP000293291"/>
    </source>
</evidence>
<evidence type="ECO:0000313" key="2">
    <source>
        <dbReference type="EMBL" id="RYB96909.1"/>
    </source>
</evidence>
<dbReference type="OrthoDB" id="4563217at2"/>
<name>A0A4Q2S4X9_9ACTN</name>
<dbReference type="PANTHER" id="PTHR14136">
    <property type="entry name" value="BTB_POZ DOMAIN-CONTAINING PROTEIN KCTD9"/>
    <property type="match status" value="1"/>
</dbReference>
<reference evidence="2 3" key="1">
    <citation type="submission" date="2019-01" db="EMBL/GenBank/DDBJ databases">
        <title>Novel species of Nocardioides.</title>
        <authorList>
            <person name="Liu Q."/>
            <person name="Xin Y.-H."/>
        </authorList>
    </citation>
    <scope>NUCLEOTIDE SEQUENCE [LARGE SCALE GENOMIC DNA]</scope>
    <source>
        <strain evidence="2 3">CGMCC 4.6875</strain>
    </source>
</reference>
<sequence length="246" mass="26059">MAVPPSATIAPISRARLAQRGASRPGGGHVSAGGPLHEIVGPFRTRRFLTSTTDRRHVYYVSVTANSLSEAVLEAVQAGVALSGPKGSVNLDDLDLPGADLRDVYLRGCSMTRANLRGANLAGAVLGRLDDADLTGANLSGARLSDTRGANLSDTVLTGVRFDGALYGTTLDGADVAGTRVGQWHFNHADFRHCRNLDRLEPGIEMPGGDFLVLKWPQYYRGSDVLKMPGGGGANWRALLRARGEL</sequence>
<dbReference type="SUPFAM" id="SSF141571">
    <property type="entry name" value="Pentapeptide repeat-like"/>
    <property type="match status" value="1"/>
</dbReference>
<dbReference type="Gene3D" id="2.160.20.80">
    <property type="entry name" value="E3 ubiquitin-protein ligase SopA"/>
    <property type="match status" value="1"/>
</dbReference>
<dbReference type="EMBL" id="SDWU01000036">
    <property type="protein sequence ID" value="RYB96909.1"/>
    <property type="molecule type" value="Genomic_DNA"/>
</dbReference>
<dbReference type="Proteomes" id="UP000293291">
    <property type="component" value="Unassembled WGS sequence"/>
</dbReference>
<evidence type="ECO:0000256" key="1">
    <source>
        <dbReference type="SAM" id="MobiDB-lite"/>
    </source>
</evidence>
<proteinExistence type="predicted"/>
<dbReference type="AlphaFoldDB" id="A0A4Q2S4X9"/>
<accession>A0A4Q2S4X9</accession>
<organism evidence="2 3">
    <name type="scientific">Nocardioides ganghwensis</name>
    <dbReference type="NCBI Taxonomy" id="252230"/>
    <lineage>
        <taxon>Bacteria</taxon>
        <taxon>Bacillati</taxon>
        <taxon>Actinomycetota</taxon>
        <taxon>Actinomycetes</taxon>
        <taxon>Propionibacteriales</taxon>
        <taxon>Nocardioidaceae</taxon>
        <taxon>Nocardioides</taxon>
    </lineage>
</organism>
<dbReference type="PANTHER" id="PTHR14136:SF17">
    <property type="entry name" value="BTB_POZ DOMAIN-CONTAINING PROTEIN KCTD9"/>
    <property type="match status" value="1"/>
</dbReference>
<dbReference type="InterPro" id="IPR001646">
    <property type="entry name" value="5peptide_repeat"/>
</dbReference>
<comment type="caution">
    <text evidence="2">The sequence shown here is derived from an EMBL/GenBank/DDBJ whole genome shotgun (WGS) entry which is preliminary data.</text>
</comment>
<gene>
    <name evidence="2" type="ORF">EUA07_20975</name>
</gene>
<feature type="region of interest" description="Disordered" evidence="1">
    <location>
        <begin position="14"/>
        <end position="34"/>
    </location>
</feature>
<dbReference type="InterPro" id="IPR051082">
    <property type="entry name" value="Pentapeptide-BTB/POZ_domain"/>
</dbReference>